<reference evidence="1 2" key="1">
    <citation type="submission" date="2019-01" db="EMBL/GenBank/DDBJ databases">
        <title>Genome sequencing of strain FW100M-2.</title>
        <authorList>
            <person name="Heo J."/>
            <person name="Kim S.-J."/>
            <person name="Kim J.-S."/>
            <person name="Hong S.-B."/>
            <person name="Kwon S.-W."/>
        </authorList>
    </citation>
    <scope>NUCLEOTIDE SEQUENCE [LARGE SCALE GENOMIC DNA]</scope>
    <source>
        <strain evidence="1 2">FW100M-2</strain>
    </source>
</reference>
<evidence type="ECO:0000313" key="1">
    <source>
        <dbReference type="EMBL" id="QAY66426.1"/>
    </source>
</evidence>
<dbReference type="OrthoDB" id="2690797at2"/>
<dbReference type="CDD" id="cd24049">
    <property type="entry name" value="ASKHA_NBD_PilM"/>
    <property type="match status" value="1"/>
</dbReference>
<dbReference type="SUPFAM" id="SSF53067">
    <property type="entry name" value="Actin-like ATPase domain"/>
    <property type="match status" value="1"/>
</dbReference>
<dbReference type="InterPro" id="IPR050696">
    <property type="entry name" value="FtsA/MreB"/>
</dbReference>
<name>A0A4P6EUT0_9BACL</name>
<dbReference type="KEGG" id="pprt:ET464_08395"/>
<dbReference type="InterPro" id="IPR005883">
    <property type="entry name" value="PilM"/>
</dbReference>
<dbReference type="Gene3D" id="3.30.420.40">
    <property type="match status" value="1"/>
</dbReference>
<dbReference type="PANTHER" id="PTHR32432:SF3">
    <property type="entry name" value="ETHANOLAMINE UTILIZATION PROTEIN EUTJ"/>
    <property type="match status" value="1"/>
</dbReference>
<dbReference type="AlphaFoldDB" id="A0A4P6EUT0"/>
<dbReference type="RefSeq" id="WP_129440000.1">
    <property type="nucleotide sequence ID" value="NZ_CP035492.1"/>
</dbReference>
<proteinExistence type="predicted"/>
<dbReference type="InterPro" id="IPR043129">
    <property type="entry name" value="ATPase_NBD"/>
</dbReference>
<gene>
    <name evidence="1" type="ORF">ET464_08395</name>
</gene>
<sequence>MDKPKLQLFSSNTRSLGVEITDEAVRLSEVQMVRKGRIQVTAYAQAGLPPGVIADGKLIDSVRLQAAIRSLLEERRIRTRRVHLAVPSQSVVIRTLQLPDVPRKEMRKLIDFEMKDNLQAAMDEPYFDFVKLPARTGAASEEQPDARLCEVLVIAAPLQVLQAFATLLRELKLAPQSFEIAAFSLLRLLKRGPFDTSGVNLIAHVNESSSEITVIDNGILKLTRNIDVPLSGSAVHAGHWTDRETAFPPSFAAIRDLLSEVERLMNFYYYTFNKETDPFLRIYVSGGVPLLPAIVNDMAERFSQQVHLIDWKQLQPEGAEALHVPAYAAALGLALRGGDR</sequence>
<dbReference type="Proteomes" id="UP000293568">
    <property type="component" value="Chromosome"/>
</dbReference>
<organism evidence="1 2">
    <name type="scientific">Paenibacillus protaetiae</name>
    <dbReference type="NCBI Taxonomy" id="2509456"/>
    <lineage>
        <taxon>Bacteria</taxon>
        <taxon>Bacillati</taxon>
        <taxon>Bacillota</taxon>
        <taxon>Bacilli</taxon>
        <taxon>Bacillales</taxon>
        <taxon>Paenibacillaceae</taxon>
        <taxon>Paenibacillus</taxon>
    </lineage>
</organism>
<dbReference type="Pfam" id="PF11104">
    <property type="entry name" value="PilM_2"/>
    <property type="match status" value="1"/>
</dbReference>
<accession>A0A4P6EUT0</accession>
<dbReference type="EMBL" id="CP035492">
    <property type="protein sequence ID" value="QAY66426.1"/>
    <property type="molecule type" value="Genomic_DNA"/>
</dbReference>
<keyword evidence="2" id="KW-1185">Reference proteome</keyword>
<dbReference type="PANTHER" id="PTHR32432">
    <property type="entry name" value="CELL DIVISION PROTEIN FTSA-RELATED"/>
    <property type="match status" value="1"/>
</dbReference>
<evidence type="ECO:0000313" key="2">
    <source>
        <dbReference type="Proteomes" id="UP000293568"/>
    </source>
</evidence>
<protein>
    <recommendedName>
        <fullName evidence="3">Pilus assembly protein PilM</fullName>
    </recommendedName>
</protein>
<evidence type="ECO:0008006" key="3">
    <source>
        <dbReference type="Google" id="ProtNLM"/>
    </source>
</evidence>